<dbReference type="RefSeq" id="WP_184349487.1">
    <property type="nucleotide sequence ID" value="NZ_JACHJH010000003.1"/>
</dbReference>
<protein>
    <recommendedName>
        <fullName evidence="4">DUF3592 domain-containing protein</fullName>
    </recommendedName>
</protein>
<organism evidence="2 3">
    <name type="scientific">Streptomyces olivoverticillatus</name>
    <dbReference type="NCBI Taxonomy" id="66427"/>
    <lineage>
        <taxon>Bacteria</taxon>
        <taxon>Bacillati</taxon>
        <taxon>Actinomycetota</taxon>
        <taxon>Actinomycetes</taxon>
        <taxon>Kitasatosporales</taxon>
        <taxon>Streptomycetaceae</taxon>
        <taxon>Streptomyces</taxon>
    </lineage>
</organism>
<dbReference type="Proteomes" id="UP000556084">
    <property type="component" value="Unassembled WGS sequence"/>
</dbReference>
<dbReference type="AlphaFoldDB" id="A0A7W7LQ20"/>
<accession>A0A7W7LQ20</accession>
<keyword evidence="1" id="KW-0472">Membrane</keyword>
<keyword evidence="1" id="KW-1133">Transmembrane helix</keyword>
<name>A0A7W7LQ20_9ACTN</name>
<gene>
    <name evidence="2" type="ORF">FHS39_002652</name>
</gene>
<evidence type="ECO:0000313" key="2">
    <source>
        <dbReference type="EMBL" id="MBB4893621.1"/>
    </source>
</evidence>
<sequence length="301" mass="32479">MRIWTRLTGWATLLVGYATVLVAVVPYRELPPKRQQLWLLGATAACALCWILASALVRARRRTALRKKTWRRRHEPWPEARSSHLLCWVLGFGIALTSAAALCQGVGPDGGDGAWQARVQRAGGMAYDLPVQRVVGRPHPADPEAGRTDEYESTVVVRVPFTSGARQVTLDGVRTHGQPEAGATLRLRYAPKQPGLGVRQVPENDIGSFAGRVIALPAIWIVALAAGLVTAIALHRREAGVRRSRRFEPWVHLPAAAVLACGAALIVPLLIGFPATDTGWALACAAAATPWLALTWVAKTS</sequence>
<keyword evidence="1" id="KW-0812">Transmembrane</keyword>
<evidence type="ECO:0000256" key="1">
    <source>
        <dbReference type="SAM" id="Phobius"/>
    </source>
</evidence>
<evidence type="ECO:0008006" key="4">
    <source>
        <dbReference type="Google" id="ProtNLM"/>
    </source>
</evidence>
<comment type="caution">
    <text evidence="2">The sequence shown here is derived from an EMBL/GenBank/DDBJ whole genome shotgun (WGS) entry which is preliminary data.</text>
</comment>
<feature type="transmembrane region" description="Helical" evidence="1">
    <location>
        <begin position="7"/>
        <end position="25"/>
    </location>
</feature>
<feature type="transmembrane region" description="Helical" evidence="1">
    <location>
        <begin position="279"/>
        <end position="298"/>
    </location>
</feature>
<dbReference type="EMBL" id="JACHJH010000003">
    <property type="protein sequence ID" value="MBB4893621.1"/>
    <property type="molecule type" value="Genomic_DNA"/>
</dbReference>
<feature type="transmembrane region" description="Helical" evidence="1">
    <location>
        <begin position="80"/>
        <end position="102"/>
    </location>
</feature>
<feature type="transmembrane region" description="Helical" evidence="1">
    <location>
        <begin position="255"/>
        <end position="273"/>
    </location>
</feature>
<evidence type="ECO:0000313" key="3">
    <source>
        <dbReference type="Proteomes" id="UP000556084"/>
    </source>
</evidence>
<reference evidence="2 3" key="1">
    <citation type="submission" date="2020-08" db="EMBL/GenBank/DDBJ databases">
        <title>Genomic Encyclopedia of Type Strains, Phase III (KMG-III): the genomes of soil and plant-associated and newly described type strains.</title>
        <authorList>
            <person name="Whitman W."/>
        </authorList>
    </citation>
    <scope>NUCLEOTIDE SEQUENCE [LARGE SCALE GENOMIC DNA]</scope>
    <source>
        <strain evidence="2 3">CECT 3266</strain>
    </source>
</reference>
<feature type="transmembrane region" description="Helical" evidence="1">
    <location>
        <begin position="37"/>
        <end position="59"/>
    </location>
</feature>
<proteinExistence type="predicted"/>
<keyword evidence="3" id="KW-1185">Reference proteome</keyword>
<feature type="transmembrane region" description="Helical" evidence="1">
    <location>
        <begin position="214"/>
        <end position="234"/>
    </location>
</feature>